<name>A0A7W5HJQ0_9GAMM</name>
<reference evidence="1 2" key="1">
    <citation type="submission" date="2020-08" db="EMBL/GenBank/DDBJ databases">
        <title>Genomic Encyclopedia of Type Strains, Phase III (KMG-III): the genomes of soil and plant-associated and newly described type strains.</title>
        <authorList>
            <person name="Whitman W."/>
        </authorList>
    </citation>
    <scope>NUCLEOTIDE SEQUENCE [LARGE SCALE GENOMIC DNA]</scope>
    <source>
        <strain evidence="1 2">CECT 7744</strain>
    </source>
</reference>
<protein>
    <submittedName>
        <fullName evidence="1">Uncharacterized protein</fullName>
    </submittedName>
</protein>
<sequence length="45" mass="4567">MISAVINGTPSSVVVPAIAGGRSHRGYVLASVSGLIREQACEEAL</sequence>
<dbReference type="Proteomes" id="UP000518892">
    <property type="component" value="Unassembled WGS sequence"/>
</dbReference>
<evidence type="ECO:0000313" key="2">
    <source>
        <dbReference type="Proteomes" id="UP000518892"/>
    </source>
</evidence>
<organism evidence="1 2">
    <name type="scientific">Halomonas stenophila</name>
    <dbReference type="NCBI Taxonomy" id="795312"/>
    <lineage>
        <taxon>Bacteria</taxon>
        <taxon>Pseudomonadati</taxon>
        <taxon>Pseudomonadota</taxon>
        <taxon>Gammaproteobacteria</taxon>
        <taxon>Oceanospirillales</taxon>
        <taxon>Halomonadaceae</taxon>
        <taxon>Halomonas</taxon>
    </lineage>
</organism>
<proteinExistence type="predicted"/>
<accession>A0A7W5HJQ0</accession>
<evidence type="ECO:0000313" key="1">
    <source>
        <dbReference type="EMBL" id="MBB3229254.1"/>
    </source>
</evidence>
<keyword evidence="2" id="KW-1185">Reference proteome</keyword>
<gene>
    <name evidence="1" type="ORF">FHR97_000069</name>
</gene>
<dbReference type="EMBL" id="JACHXR010000001">
    <property type="protein sequence ID" value="MBB3229254.1"/>
    <property type="molecule type" value="Genomic_DNA"/>
</dbReference>
<dbReference type="RefSeq" id="WP_183381792.1">
    <property type="nucleotide sequence ID" value="NZ_JACHXR010000001.1"/>
</dbReference>
<comment type="caution">
    <text evidence="1">The sequence shown here is derived from an EMBL/GenBank/DDBJ whole genome shotgun (WGS) entry which is preliminary data.</text>
</comment>
<dbReference type="AlphaFoldDB" id="A0A7W5HJQ0"/>